<evidence type="ECO:0000256" key="6">
    <source>
        <dbReference type="ARBA" id="ARBA00023295"/>
    </source>
</evidence>
<proteinExistence type="inferred from homology"/>
<dbReference type="InterPro" id="IPR051915">
    <property type="entry name" value="Cellulose_Degrad_GH3"/>
</dbReference>
<evidence type="ECO:0000256" key="4">
    <source>
        <dbReference type="ARBA" id="ARBA00022729"/>
    </source>
</evidence>
<dbReference type="InterPro" id="IPR017853">
    <property type="entry name" value="GH"/>
</dbReference>
<evidence type="ECO:0000313" key="8">
    <source>
        <dbReference type="EMBL" id="KAI1694874.1"/>
    </source>
</evidence>
<dbReference type="SUPFAM" id="SSF51445">
    <property type="entry name" value="(Trans)glycosidases"/>
    <property type="match status" value="1"/>
</dbReference>
<dbReference type="AlphaFoldDB" id="A0AAD4MHM5"/>
<keyword evidence="9" id="KW-1185">Reference proteome</keyword>
<dbReference type="Gene3D" id="3.20.20.300">
    <property type="entry name" value="Glycoside hydrolase, family 3, N-terminal domain"/>
    <property type="match status" value="1"/>
</dbReference>
<comment type="similarity">
    <text evidence="2">Belongs to the glycosyl hydrolase 3 family.</text>
</comment>
<dbReference type="EMBL" id="JAKKPZ010000461">
    <property type="protein sequence ID" value="KAI1694874.1"/>
    <property type="molecule type" value="Genomic_DNA"/>
</dbReference>
<evidence type="ECO:0000256" key="3">
    <source>
        <dbReference type="ARBA" id="ARBA00012744"/>
    </source>
</evidence>
<accession>A0AAD4MHM5</accession>
<gene>
    <name evidence="8" type="ORF">DdX_19868</name>
</gene>
<protein>
    <recommendedName>
        <fullName evidence="3">beta-glucosidase</fullName>
        <ecNumber evidence="3">3.2.1.21</ecNumber>
    </recommendedName>
</protein>
<evidence type="ECO:0000256" key="1">
    <source>
        <dbReference type="ARBA" id="ARBA00000448"/>
    </source>
</evidence>
<comment type="caution">
    <text evidence="8">The sequence shown here is derived from an EMBL/GenBank/DDBJ whole genome shotgun (WGS) entry which is preliminary data.</text>
</comment>
<feature type="domain" description="Glycoside hydrolase family 3 N-terminal" evidence="7">
    <location>
        <begin position="1"/>
        <end position="107"/>
    </location>
</feature>
<dbReference type="Pfam" id="PF00933">
    <property type="entry name" value="Glyco_hydro_3"/>
    <property type="match status" value="1"/>
</dbReference>
<dbReference type="PANTHER" id="PTHR30620">
    <property type="entry name" value="PERIPLASMIC BETA-GLUCOSIDASE-RELATED"/>
    <property type="match status" value="1"/>
</dbReference>
<reference evidence="8" key="1">
    <citation type="submission" date="2022-01" db="EMBL/GenBank/DDBJ databases">
        <title>Genome Sequence Resource for Two Populations of Ditylenchus destructor, the Migratory Endoparasitic Phytonematode.</title>
        <authorList>
            <person name="Zhang H."/>
            <person name="Lin R."/>
            <person name="Xie B."/>
        </authorList>
    </citation>
    <scope>NUCLEOTIDE SEQUENCE</scope>
    <source>
        <strain evidence="8">BazhouSP</strain>
    </source>
</reference>
<dbReference type="GO" id="GO:0009251">
    <property type="term" value="P:glucan catabolic process"/>
    <property type="evidence" value="ECO:0007669"/>
    <property type="project" value="TreeGrafter"/>
</dbReference>
<keyword evidence="5" id="KW-0378">Hydrolase</keyword>
<evidence type="ECO:0000256" key="2">
    <source>
        <dbReference type="ARBA" id="ARBA00005336"/>
    </source>
</evidence>
<sequence>MVDVARDQRWGRTMEGAGEDVHLGKPLRRGAREGLQGASLKAIDTMMACAKHFAAYGAAEAGLDYNTVDVSERTLREVYFPPFQAAFGAGALSAMSSFNEIPESPRTAMSG</sequence>
<dbReference type="PANTHER" id="PTHR30620:SF16">
    <property type="entry name" value="LYSOSOMAL BETA GLUCOSIDASE"/>
    <property type="match status" value="1"/>
</dbReference>
<keyword evidence="6" id="KW-0326">Glycosidase</keyword>
<organism evidence="8 9">
    <name type="scientific">Ditylenchus destructor</name>
    <dbReference type="NCBI Taxonomy" id="166010"/>
    <lineage>
        <taxon>Eukaryota</taxon>
        <taxon>Metazoa</taxon>
        <taxon>Ecdysozoa</taxon>
        <taxon>Nematoda</taxon>
        <taxon>Chromadorea</taxon>
        <taxon>Rhabditida</taxon>
        <taxon>Tylenchina</taxon>
        <taxon>Tylenchomorpha</taxon>
        <taxon>Sphaerularioidea</taxon>
        <taxon>Anguinidae</taxon>
        <taxon>Anguininae</taxon>
        <taxon>Ditylenchus</taxon>
    </lineage>
</organism>
<evidence type="ECO:0000259" key="7">
    <source>
        <dbReference type="Pfam" id="PF00933"/>
    </source>
</evidence>
<keyword evidence="4" id="KW-0732">Signal</keyword>
<dbReference type="Proteomes" id="UP001201812">
    <property type="component" value="Unassembled WGS sequence"/>
</dbReference>
<comment type="catalytic activity">
    <reaction evidence="1">
        <text>Hydrolysis of terminal, non-reducing beta-D-glucosyl residues with release of beta-D-glucose.</text>
        <dbReference type="EC" id="3.2.1.21"/>
    </reaction>
</comment>
<evidence type="ECO:0000256" key="5">
    <source>
        <dbReference type="ARBA" id="ARBA00022801"/>
    </source>
</evidence>
<dbReference type="InterPro" id="IPR036962">
    <property type="entry name" value="Glyco_hydro_3_N_sf"/>
</dbReference>
<dbReference type="InterPro" id="IPR001764">
    <property type="entry name" value="Glyco_hydro_3_N"/>
</dbReference>
<evidence type="ECO:0000313" key="9">
    <source>
        <dbReference type="Proteomes" id="UP001201812"/>
    </source>
</evidence>
<dbReference type="GO" id="GO:0008422">
    <property type="term" value="F:beta-glucosidase activity"/>
    <property type="evidence" value="ECO:0007669"/>
    <property type="project" value="UniProtKB-EC"/>
</dbReference>
<dbReference type="EC" id="3.2.1.21" evidence="3"/>
<name>A0AAD4MHM5_9BILA</name>